<evidence type="ECO:0000313" key="2">
    <source>
        <dbReference type="Proteomes" id="UP000478493"/>
    </source>
</evidence>
<evidence type="ECO:0008006" key="3">
    <source>
        <dbReference type="Google" id="ProtNLM"/>
    </source>
</evidence>
<protein>
    <recommendedName>
        <fullName evidence="3">AIPR protein</fullName>
    </recommendedName>
</protein>
<dbReference type="RefSeq" id="WP_004307022.1">
    <property type="nucleotide sequence ID" value="NZ_CABKQC010000011.1"/>
</dbReference>
<sequence>MATIIIKLEHSNLLQHSREGVKIQKIVSSISPLTFIKLLFKADTKVNPRTATVNPITKSIYETLDKSPELFWYKTKGILLSTEECEILDRGRVRISLDNADYEGIMDGGHNTFAIARFIIDKLYGISFKTWDECKKFWDENYDNVLERFEQVKEQFKFSIPIEILSPSDEIGALDEFYDYISEICSARNNNVQLRETAKGNQVGYYEYLKDKLYDYKIIWKTGSIGKIKAEDVISLATLPLLFLQDKGLLPQDIKTLNKISIYSQKSKCVDYFNEVLAHSAVSEGEKGKYILKNEIVKSALDLVEDIIKFYDKLYFEFPDLYGTSHGKFGRIGEVKIKDNDVPFGTIEEKAKYQYPHGYFYPLLCGLTNLMKYDEHEQKVVWKINPMMLNFEQLDFSQYIALIKMLNYDPQKVGKTQPMYREAENIFDKVM</sequence>
<evidence type="ECO:0000313" key="1">
    <source>
        <dbReference type="EMBL" id="KAA4532754.1"/>
    </source>
</evidence>
<organism evidence="1 2">
    <name type="scientific">Bacteroides ovatus</name>
    <dbReference type="NCBI Taxonomy" id="28116"/>
    <lineage>
        <taxon>Bacteria</taxon>
        <taxon>Pseudomonadati</taxon>
        <taxon>Bacteroidota</taxon>
        <taxon>Bacteroidia</taxon>
        <taxon>Bacteroidales</taxon>
        <taxon>Bacteroidaceae</taxon>
        <taxon>Bacteroides</taxon>
    </lineage>
</organism>
<dbReference type="AlphaFoldDB" id="A0A5M5M0T6"/>
<accession>A0A5M5M0T6</accession>
<dbReference type="Proteomes" id="UP000478493">
    <property type="component" value="Unassembled WGS sequence"/>
</dbReference>
<comment type="caution">
    <text evidence="1">The sequence shown here is derived from an EMBL/GenBank/DDBJ whole genome shotgun (WGS) entry which is preliminary data.</text>
</comment>
<dbReference type="EMBL" id="VWGP01000014">
    <property type="protein sequence ID" value="KAA4532754.1"/>
    <property type="molecule type" value="Genomic_DNA"/>
</dbReference>
<reference evidence="1 2" key="1">
    <citation type="journal article" date="2019" name="Nat. Med.">
        <title>A library of human gut bacterial isolates paired with longitudinal multiomics data enables mechanistic microbiome research.</title>
        <authorList>
            <person name="Poyet M."/>
            <person name="Groussin M."/>
            <person name="Gibbons S.M."/>
            <person name="Avila-Pacheco J."/>
            <person name="Jiang X."/>
            <person name="Kearney S.M."/>
            <person name="Perrotta A.R."/>
            <person name="Berdy B."/>
            <person name="Zhao S."/>
            <person name="Lieberman T.D."/>
            <person name="Swanson P.K."/>
            <person name="Smith M."/>
            <person name="Roesemann S."/>
            <person name="Alexander J.E."/>
            <person name="Rich S.A."/>
            <person name="Livny J."/>
            <person name="Vlamakis H."/>
            <person name="Clish C."/>
            <person name="Bullock K."/>
            <person name="Deik A."/>
            <person name="Scott J."/>
            <person name="Pierce K.A."/>
            <person name="Xavier R.J."/>
            <person name="Alm E.J."/>
        </authorList>
    </citation>
    <scope>NUCLEOTIDE SEQUENCE [LARGE SCALE GENOMIC DNA]</scope>
    <source>
        <strain evidence="1 2">BIOML-A41</strain>
    </source>
</reference>
<name>A0A5M5M0T6_BACOV</name>
<proteinExistence type="predicted"/>
<gene>
    <name evidence="1" type="ORF">F3B85_17875</name>
</gene>